<dbReference type="AlphaFoldDB" id="A0A931CW35"/>
<evidence type="ECO:0000256" key="5">
    <source>
        <dbReference type="SAM" id="MobiDB-lite"/>
    </source>
</evidence>
<comment type="similarity">
    <text evidence="2 4">Belongs to the NrdI family.</text>
</comment>
<name>A0A931CW35_9MICC</name>
<dbReference type="InterPro" id="IPR020852">
    <property type="entry name" value="RNR_Ib_NrdI_bac"/>
</dbReference>
<dbReference type="GO" id="GO:0010181">
    <property type="term" value="F:FMN binding"/>
    <property type="evidence" value="ECO:0007669"/>
    <property type="project" value="InterPro"/>
</dbReference>
<proteinExistence type="inferred from homology"/>
<accession>A0A931CW35</accession>
<comment type="function">
    <text evidence="1 4">Probably involved in ribonucleotide reductase function.</text>
</comment>
<evidence type="ECO:0000313" key="6">
    <source>
        <dbReference type="EMBL" id="MBG0740978.1"/>
    </source>
</evidence>
<dbReference type="PANTHER" id="PTHR37297">
    <property type="entry name" value="PROTEIN NRDI"/>
    <property type="match status" value="1"/>
</dbReference>
<dbReference type="HAMAP" id="MF_00128">
    <property type="entry name" value="NrdI"/>
    <property type="match status" value="1"/>
</dbReference>
<organism evidence="6 7">
    <name type="scientific">Arthrobacter terrae</name>
    <dbReference type="NCBI Taxonomy" id="2935737"/>
    <lineage>
        <taxon>Bacteria</taxon>
        <taxon>Bacillati</taxon>
        <taxon>Actinomycetota</taxon>
        <taxon>Actinomycetes</taxon>
        <taxon>Micrococcales</taxon>
        <taxon>Micrococcaceae</taxon>
        <taxon>Arthrobacter</taxon>
    </lineage>
</organism>
<dbReference type="RefSeq" id="WP_196397909.1">
    <property type="nucleotide sequence ID" value="NZ_JADNYM010000023.1"/>
</dbReference>
<protein>
    <recommendedName>
        <fullName evidence="3 4">Protein NrdI</fullName>
    </recommendedName>
</protein>
<evidence type="ECO:0000256" key="1">
    <source>
        <dbReference type="ARBA" id="ARBA00003999"/>
    </source>
</evidence>
<dbReference type="Gene3D" id="3.40.50.360">
    <property type="match status" value="1"/>
</dbReference>
<dbReference type="InterPro" id="IPR004465">
    <property type="entry name" value="RNR_NrdI"/>
</dbReference>
<evidence type="ECO:0000256" key="4">
    <source>
        <dbReference type="HAMAP-Rule" id="MF_00128"/>
    </source>
</evidence>
<evidence type="ECO:0000313" key="7">
    <source>
        <dbReference type="Proteomes" id="UP000655366"/>
    </source>
</evidence>
<comment type="caution">
    <text evidence="6">The sequence shown here is derived from an EMBL/GenBank/DDBJ whole genome shotgun (WGS) entry which is preliminary data.</text>
</comment>
<feature type="compositionally biased region" description="Low complexity" evidence="5">
    <location>
        <begin position="15"/>
        <end position="35"/>
    </location>
</feature>
<dbReference type="InterPro" id="IPR029039">
    <property type="entry name" value="Flavoprotein-like_sf"/>
</dbReference>
<feature type="compositionally biased region" description="Basic and acidic residues" evidence="5">
    <location>
        <begin position="1"/>
        <end position="13"/>
    </location>
</feature>
<dbReference type="Proteomes" id="UP000655366">
    <property type="component" value="Unassembled WGS sequence"/>
</dbReference>
<reference evidence="6 7" key="1">
    <citation type="submission" date="2020-11" db="EMBL/GenBank/DDBJ databases">
        <title>Arthrobacter antarcticus sp. nov., isolated from Antarctic Soil.</title>
        <authorList>
            <person name="Li J."/>
        </authorList>
    </citation>
    <scope>NUCLEOTIDE SEQUENCE [LARGE SCALE GENOMIC DNA]</scope>
    <source>
        <strain evidence="6 7">Z1-20</strain>
    </source>
</reference>
<keyword evidence="7" id="KW-1185">Reference proteome</keyword>
<dbReference type="SUPFAM" id="SSF52218">
    <property type="entry name" value="Flavoproteins"/>
    <property type="match status" value="1"/>
</dbReference>
<dbReference type="NCBIfam" id="TIGR00333">
    <property type="entry name" value="nrdI"/>
    <property type="match status" value="1"/>
</dbReference>
<evidence type="ECO:0000256" key="2">
    <source>
        <dbReference type="ARBA" id="ARBA00009942"/>
    </source>
</evidence>
<sequence>MQSVEAVHEDRTTTHRTTTAHRLPPPSSEVGSSGVGSSVSFGVPLLGLRNTDSALIYFSSVSDNTHRFVQKLGVDSARIPLYTSEETLLANQPYVLVLPTYGGETGHGAVPKQVIKFLNVEQNRSLIRGVVGAGNTNFGETYCLAGDIVAAKCRVPLLYRFELMGTSRDVDRVNQGLDTFWTQLSQHRP</sequence>
<gene>
    <name evidence="4 6" type="primary">nrdI</name>
    <name evidence="6" type="ORF">IV500_16525</name>
</gene>
<evidence type="ECO:0000256" key="3">
    <source>
        <dbReference type="ARBA" id="ARBA00020129"/>
    </source>
</evidence>
<dbReference type="Pfam" id="PF07972">
    <property type="entry name" value="Flavodoxin_NdrI"/>
    <property type="match status" value="1"/>
</dbReference>
<dbReference type="PANTHER" id="PTHR37297:SF1">
    <property type="entry name" value="PROTEIN NRDI"/>
    <property type="match status" value="1"/>
</dbReference>
<dbReference type="EMBL" id="JADNYM010000023">
    <property type="protein sequence ID" value="MBG0740978.1"/>
    <property type="molecule type" value="Genomic_DNA"/>
</dbReference>
<feature type="region of interest" description="Disordered" evidence="5">
    <location>
        <begin position="1"/>
        <end position="35"/>
    </location>
</feature>